<sequence length="286" mass="31973">MGCSDVKQFLLCTGDVTKNLKSGIWNASRSVSNLELIKALENGSLQELNNAGDMVDAHTKIFVAPNDPLQHLDGKADDYEIIVKLFFLDGKNDSLDGRRGTTDQVFLYLNQLLGINNVSTLVASFPHVVFSKEGLKVTPDSRVYSSIDEVPEEEIQSWIDTWKILEGKVRQGKVGTLGISEFGVPELEKLIPNVEISPESTQINNGGECKLPLDLAKYAEQKRLKIFFHSDPPIFIDENEITEAIRHACPNLPARAHADWVVRYTILSRKTSVIHRKGYFVKASFM</sequence>
<reference evidence="9 10" key="1">
    <citation type="journal article" date="2023" name="G3 (Bethesda)">
        <title>A high-quality reference genome for the fission yeast Schizosaccharomyces osmophilus.</title>
        <authorList>
            <person name="Jia G.S."/>
            <person name="Zhang W.C."/>
            <person name="Liang Y."/>
            <person name="Liu X.H."/>
            <person name="Rhind N."/>
            <person name="Pidoux A."/>
            <person name="Brysch-Herzberg M."/>
            <person name="Du L.L."/>
        </authorList>
    </citation>
    <scope>NUCLEOTIDE SEQUENCE [LARGE SCALE GENOMIC DNA]</scope>
    <source>
        <strain evidence="9 10">CBS 15793</strain>
    </source>
</reference>
<dbReference type="Gene3D" id="3.20.20.100">
    <property type="entry name" value="NADP-dependent oxidoreductase domain"/>
    <property type="match status" value="1"/>
</dbReference>
<evidence type="ECO:0000256" key="1">
    <source>
        <dbReference type="ARBA" id="ARBA00005006"/>
    </source>
</evidence>
<evidence type="ECO:0000256" key="8">
    <source>
        <dbReference type="ARBA" id="ARBA00032926"/>
    </source>
</evidence>
<dbReference type="InterPro" id="IPR032963">
    <property type="entry name" value="Gclm"/>
</dbReference>
<evidence type="ECO:0000256" key="2">
    <source>
        <dbReference type="ARBA" id="ARBA00008612"/>
    </source>
</evidence>
<dbReference type="InterPro" id="IPR036812">
    <property type="entry name" value="NAD(P)_OxRdtase_dom_sf"/>
</dbReference>
<proteinExistence type="inferred from homology"/>
<keyword evidence="10" id="KW-1185">Reference proteome</keyword>
<dbReference type="GO" id="GO:0016874">
    <property type="term" value="F:ligase activity"/>
    <property type="evidence" value="ECO:0007669"/>
    <property type="project" value="UniProtKB-KW"/>
</dbReference>
<dbReference type="PANTHER" id="PTHR13295:SF4">
    <property type="entry name" value="GLUTAMATE--CYSTEINE LIGASE REGULATORY SUBUNIT"/>
    <property type="match status" value="1"/>
</dbReference>
<dbReference type="SUPFAM" id="SSF51430">
    <property type="entry name" value="NAD(P)-linked oxidoreductase"/>
    <property type="match status" value="1"/>
</dbReference>
<evidence type="ECO:0000256" key="3">
    <source>
        <dbReference type="ARBA" id="ARBA00011532"/>
    </source>
</evidence>
<evidence type="ECO:0000313" key="10">
    <source>
        <dbReference type="Proteomes" id="UP001212411"/>
    </source>
</evidence>
<evidence type="ECO:0000256" key="4">
    <source>
        <dbReference type="ARBA" id="ARBA00022684"/>
    </source>
</evidence>
<dbReference type="RefSeq" id="XP_056039389.1">
    <property type="nucleotide sequence ID" value="XM_056183610.1"/>
</dbReference>
<comment type="subunit">
    <text evidence="3">Heterodimer of a catalytic heavy chain and a regulatory light chain.</text>
</comment>
<comment type="similarity">
    <text evidence="2">Belongs to the aldo/keto reductase family. Glutamate--cysteine ligase light chain subfamily.</text>
</comment>
<name>A0AAE9WEX5_9SCHI</name>
<evidence type="ECO:0000256" key="5">
    <source>
        <dbReference type="ARBA" id="ARBA00030406"/>
    </source>
</evidence>
<comment type="pathway">
    <text evidence="1">Sulfur metabolism; glutathione biosynthesis; glutathione from L-cysteine and L-glutamate: step 1/2.</text>
</comment>
<dbReference type="EMBL" id="CP115613">
    <property type="protein sequence ID" value="WBW75146.1"/>
    <property type="molecule type" value="Genomic_DNA"/>
</dbReference>
<dbReference type="AlphaFoldDB" id="A0AAE9WEX5"/>
<dbReference type="GO" id="GO:0035226">
    <property type="term" value="F:glutamate-cysteine ligase catalytic subunit binding"/>
    <property type="evidence" value="ECO:0007669"/>
    <property type="project" value="InterPro"/>
</dbReference>
<evidence type="ECO:0000256" key="7">
    <source>
        <dbReference type="ARBA" id="ARBA00031732"/>
    </source>
</evidence>
<keyword evidence="4" id="KW-0317">Glutathione biosynthesis</keyword>
<dbReference type="PANTHER" id="PTHR13295">
    <property type="entry name" value="GLUTAMATE CYSTEINE LIGASE REGULATORY SUBUNIT"/>
    <property type="match status" value="1"/>
</dbReference>
<organism evidence="9 10">
    <name type="scientific">Schizosaccharomyces osmophilus</name>
    <dbReference type="NCBI Taxonomy" id="2545709"/>
    <lineage>
        <taxon>Eukaryota</taxon>
        <taxon>Fungi</taxon>
        <taxon>Dikarya</taxon>
        <taxon>Ascomycota</taxon>
        <taxon>Taphrinomycotina</taxon>
        <taxon>Schizosaccharomycetes</taxon>
        <taxon>Schizosaccharomycetales</taxon>
        <taxon>Schizosaccharomycetaceae</taxon>
        <taxon>Schizosaccharomyces</taxon>
    </lineage>
</organism>
<gene>
    <name evidence="9" type="primary">gcs2</name>
    <name evidence="9" type="ORF">SOMG_04833</name>
</gene>
<dbReference type="GeneID" id="80878299"/>
<dbReference type="KEGG" id="som:SOMG_04833"/>
<keyword evidence="9" id="KW-0436">Ligase</keyword>
<evidence type="ECO:0000313" key="9">
    <source>
        <dbReference type="EMBL" id="WBW75146.1"/>
    </source>
</evidence>
<dbReference type="Proteomes" id="UP001212411">
    <property type="component" value="Chromosome 3"/>
</dbReference>
<dbReference type="GO" id="GO:0017109">
    <property type="term" value="C:glutamate-cysteine ligase complex"/>
    <property type="evidence" value="ECO:0007669"/>
    <property type="project" value="TreeGrafter"/>
</dbReference>
<evidence type="ECO:0000256" key="6">
    <source>
        <dbReference type="ARBA" id="ARBA00031154"/>
    </source>
</evidence>
<protein>
    <recommendedName>
        <fullName evidence="7">GCS light chain</fullName>
    </recommendedName>
    <alternativeName>
        <fullName evidence="5">Gamma-ECS regulatory subunit</fullName>
    </alternativeName>
    <alternativeName>
        <fullName evidence="8">Gamma-glutamylcysteine synthetase regulatory subunit</fullName>
    </alternativeName>
    <alternativeName>
        <fullName evidence="6">Glutamate--cysteine ligase modifier subunit</fullName>
    </alternativeName>
</protein>
<accession>A0AAE9WEX5</accession>
<dbReference type="GO" id="GO:0030234">
    <property type="term" value="F:enzyme regulator activity"/>
    <property type="evidence" value="ECO:0007669"/>
    <property type="project" value="TreeGrafter"/>
</dbReference>
<dbReference type="GO" id="GO:0006750">
    <property type="term" value="P:glutathione biosynthetic process"/>
    <property type="evidence" value="ECO:0007669"/>
    <property type="project" value="UniProtKB-KW"/>
</dbReference>